<evidence type="ECO:0000313" key="4">
    <source>
        <dbReference type="EMBL" id="VGM23872.1"/>
    </source>
</evidence>
<reference evidence="4 5" key="1">
    <citation type="submission" date="2019-03" db="EMBL/GenBank/DDBJ databases">
        <authorList>
            <consortium name="Pathogen Informatics"/>
        </authorList>
    </citation>
    <scope>NUCLEOTIDE SEQUENCE</scope>
    <source>
        <strain evidence="4">5012STDY7626358</strain>
        <strain evidence="2 5">5012STDY7626430</strain>
        <strain evidence="3">5012STDY7626451</strain>
    </source>
</reference>
<protein>
    <submittedName>
        <fullName evidence="4">Uncharacterized protein</fullName>
    </submittedName>
</protein>
<feature type="transmembrane region" description="Helical" evidence="1">
    <location>
        <begin position="6"/>
        <end position="25"/>
    </location>
</feature>
<sequence length="164" mass="19026">MQAEVNYTSIGIAIIGWLVASYFNNRAFKRNDISRQKDKICQQIESLFDKVLDKLSSRDTKELELDNFLASSVSLIEMQLSHLSQRIGKKLLCDEKLSSLRSTPLDLLSKKCDYKNELHEMKYSVLEEIEGNYTKWFFDSYLKKIKSIFTSKRNTPNTDPDSLP</sequence>
<dbReference type="EMBL" id="CAAHCC010000004">
    <property type="protein sequence ID" value="VGK92630.1"/>
    <property type="molecule type" value="Genomic_DNA"/>
</dbReference>
<keyword evidence="1" id="KW-1133">Transmembrane helix</keyword>
<evidence type="ECO:0000313" key="3">
    <source>
        <dbReference type="EMBL" id="VGL88984.1"/>
    </source>
</evidence>
<evidence type="ECO:0000313" key="2">
    <source>
        <dbReference type="EMBL" id="VGK92630.1"/>
    </source>
</evidence>
<keyword evidence="1" id="KW-0472">Membrane</keyword>
<dbReference type="AlphaFoldDB" id="A0A486MHM8"/>
<evidence type="ECO:0000256" key="1">
    <source>
        <dbReference type="SAM" id="Phobius"/>
    </source>
</evidence>
<evidence type="ECO:0000313" key="5">
    <source>
        <dbReference type="Proteomes" id="UP000376235"/>
    </source>
</evidence>
<dbReference type="EMBL" id="CAAHCX010000001">
    <property type="protein sequence ID" value="VGL88984.1"/>
    <property type="molecule type" value="Genomic_DNA"/>
</dbReference>
<gene>
    <name evidence="4" type="ORF">SAMEA4873559_02374</name>
    <name evidence="2" type="ORF">SAMEA4873632_02856</name>
    <name evidence="3" type="ORF">SAMEA4873653_01409</name>
</gene>
<keyword evidence="1" id="KW-0812">Transmembrane</keyword>
<accession>A0A486MHM8</accession>
<name>A0A486MHM8_KLEPN</name>
<dbReference type="RefSeq" id="WP_063922027.1">
    <property type="nucleotide sequence ID" value="NZ_CAAHCC010000004.1"/>
</dbReference>
<dbReference type="Proteomes" id="UP000376235">
    <property type="component" value="Unassembled WGS sequence"/>
</dbReference>
<proteinExistence type="predicted"/>
<dbReference type="EMBL" id="CAAHDD010000004">
    <property type="protein sequence ID" value="VGM23872.1"/>
    <property type="molecule type" value="Genomic_DNA"/>
</dbReference>
<organism evidence="4">
    <name type="scientific">Klebsiella pneumoniae</name>
    <dbReference type="NCBI Taxonomy" id="573"/>
    <lineage>
        <taxon>Bacteria</taxon>
        <taxon>Pseudomonadati</taxon>
        <taxon>Pseudomonadota</taxon>
        <taxon>Gammaproteobacteria</taxon>
        <taxon>Enterobacterales</taxon>
        <taxon>Enterobacteriaceae</taxon>
        <taxon>Klebsiella/Raoultella group</taxon>
        <taxon>Klebsiella</taxon>
        <taxon>Klebsiella pneumoniae complex</taxon>
    </lineage>
</organism>